<name>A0A1G6CFL1_9HYPH</name>
<reference evidence="3 4" key="1">
    <citation type="submission" date="2016-10" db="EMBL/GenBank/DDBJ databases">
        <authorList>
            <person name="de Groot N.N."/>
        </authorList>
    </citation>
    <scope>NUCLEOTIDE SEQUENCE [LARGE SCALE GENOMIC DNA]</scope>
    <source>
        <strain evidence="3 4">ATCC 35022</strain>
    </source>
</reference>
<feature type="signal peptide" evidence="1">
    <location>
        <begin position="1"/>
        <end position="20"/>
    </location>
</feature>
<evidence type="ECO:0000313" key="4">
    <source>
        <dbReference type="Proteomes" id="UP000199071"/>
    </source>
</evidence>
<keyword evidence="4" id="KW-1185">Reference proteome</keyword>
<feature type="chain" id="PRO_5011695008" evidence="1">
    <location>
        <begin position="21"/>
        <end position="106"/>
    </location>
</feature>
<organism evidence="3 4">
    <name type="scientific">Bauldia litoralis</name>
    <dbReference type="NCBI Taxonomy" id="665467"/>
    <lineage>
        <taxon>Bacteria</taxon>
        <taxon>Pseudomonadati</taxon>
        <taxon>Pseudomonadota</taxon>
        <taxon>Alphaproteobacteria</taxon>
        <taxon>Hyphomicrobiales</taxon>
        <taxon>Kaistiaceae</taxon>
        <taxon>Bauldia</taxon>
    </lineage>
</organism>
<dbReference type="AlphaFoldDB" id="A0A1G6CFL1"/>
<sequence length="106" mass="10923">MIRKSLPALLLGMTLLLAGATAPVDEAEAANCLSDRDARSAVQSGQAVSLSKMIKRIQSTTGGEIVPPPKLCKQGGQLVYIVNVLSPDGKVTKVTVDAASGSILGY</sequence>
<dbReference type="EMBL" id="FMXQ01000004">
    <property type="protein sequence ID" value="SDB31670.1"/>
    <property type="molecule type" value="Genomic_DNA"/>
</dbReference>
<protein>
    <submittedName>
        <fullName evidence="3">Peptidase propeptide and YPEB domain-containing protein</fullName>
    </submittedName>
</protein>
<evidence type="ECO:0000259" key="2">
    <source>
        <dbReference type="Pfam" id="PF03413"/>
    </source>
</evidence>
<accession>A0A1G6CFL1</accession>
<feature type="domain" description="PepSY" evidence="2">
    <location>
        <begin position="64"/>
        <end position="105"/>
    </location>
</feature>
<dbReference type="InterPro" id="IPR025711">
    <property type="entry name" value="PepSY"/>
</dbReference>
<evidence type="ECO:0000256" key="1">
    <source>
        <dbReference type="SAM" id="SignalP"/>
    </source>
</evidence>
<dbReference type="Pfam" id="PF03413">
    <property type="entry name" value="PepSY"/>
    <property type="match status" value="1"/>
</dbReference>
<dbReference type="RefSeq" id="WP_090876679.1">
    <property type="nucleotide sequence ID" value="NZ_FMXQ01000004.1"/>
</dbReference>
<dbReference type="OrthoDB" id="7864982at2"/>
<evidence type="ECO:0000313" key="3">
    <source>
        <dbReference type="EMBL" id="SDB31670.1"/>
    </source>
</evidence>
<dbReference type="Proteomes" id="UP000199071">
    <property type="component" value="Unassembled WGS sequence"/>
</dbReference>
<proteinExistence type="predicted"/>
<dbReference type="STRING" id="665467.SAMN02982931_02433"/>
<keyword evidence="1" id="KW-0732">Signal</keyword>
<gene>
    <name evidence="3" type="ORF">SAMN02982931_02433</name>
</gene>